<dbReference type="AlphaFoldDB" id="A0A061QZL6"/>
<feature type="non-terminal residue" evidence="2">
    <location>
        <position position="1"/>
    </location>
</feature>
<name>A0A061QZL6_9CHLO</name>
<evidence type="ECO:0000256" key="1">
    <source>
        <dbReference type="SAM" id="MobiDB-lite"/>
    </source>
</evidence>
<accession>A0A061QZL6</accession>
<evidence type="ECO:0000313" key="2">
    <source>
        <dbReference type="EMBL" id="JAC63910.1"/>
    </source>
</evidence>
<dbReference type="EMBL" id="GBEZ01022952">
    <property type="protein sequence ID" value="JAC63910.1"/>
    <property type="molecule type" value="Transcribed_RNA"/>
</dbReference>
<feature type="non-terminal residue" evidence="2">
    <location>
        <position position="68"/>
    </location>
</feature>
<feature type="compositionally biased region" description="Basic and acidic residues" evidence="1">
    <location>
        <begin position="58"/>
        <end position="68"/>
    </location>
</feature>
<reference evidence="2" key="1">
    <citation type="submission" date="2014-05" db="EMBL/GenBank/DDBJ databases">
        <title>The transcriptome of the halophilic microalga Tetraselmis sp. GSL018 isolated from the Great Salt Lake, Utah.</title>
        <authorList>
            <person name="Jinkerson R.E."/>
            <person name="D'Adamo S."/>
            <person name="Posewitz M.C."/>
        </authorList>
    </citation>
    <scope>NUCLEOTIDE SEQUENCE</scope>
    <source>
        <strain evidence="2">GSL018</strain>
    </source>
</reference>
<feature type="region of interest" description="Disordered" evidence="1">
    <location>
        <begin position="49"/>
        <end position="68"/>
    </location>
</feature>
<proteinExistence type="predicted"/>
<gene>
    <name evidence="2" type="ORF">TSPGSL018_19471</name>
</gene>
<feature type="region of interest" description="Disordered" evidence="1">
    <location>
        <begin position="1"/>
        <end position="25"/>
    </location>
</feature>
<sequence length="68" mass="7487">PPHPRGPTRGGRRADPRTENAGFSDWHFGGEQVECPIPLLGVLCWKTQSAGQKRVRKGGGERRAAPLW</sequence>
<organism evidence="2">
    <name type="scientific">Tetraselmis sp. GSL018</name>
    <dbReference type="NCBI Taxonomy" id="582737"/>
    <lineage>
        <taxon>Eukaryota</taxon>
        <taxon>Viridiplantae</taxon>
        <taxon>Chlorophyta</taxon>
        <taxon>core chlorophytes</taxon>
        <taxon>Chlorodendrophyceae</taxon>
        <taxon>Chlorodendrales</taxon>
        <taxon>Chlorodendraceae</taxon>
        <taxon>Tetraselmis</taxon>
    </lineage>
</organism>
<protein>
    <submittedName>
        <fullName evidence="2">Uncharacterized protein</fullName>
    </submittedName>
</protein>